<evidence type="ECO:0008006" key="5">
    <source>
        <dbReference type="Google" id="ProtNLM"/>
    </source>
</evidence>
<evidence type="ECO:0000313" key="4">
    <source>
        <dbReference type="Proteomes" id="UP001304515"/>
    </source>
</evidence>
<evidence type="ECO:0000256" key="1">
    <source>
        <dbReference type="SAM" id="SignalP"/>
    </source>
</evidence>
<organism evidence="3 4">
    <name type="scientific">Flavobacterium capsici</name>
    <dbReference type="NCBI Taxonomy" id="3075618"/>
    <lineage>
        <taxon>Bacteria</taxon>
        <taxon>Pseudomonadati</taxon>
        <taxon>Bacteroidota</taxon>
        <taxon>Flavobacteriia</taxon>
        <taxon>Flavobacteriales</taxon>
        <taxon>Flavobacteriaceae</taxon>
        <taxon>Flavobacterium</taxon>
    </lineage>
</organism>
<dbReference type="PROSITE" id="PS51257">
    <property type="entry name" value="PROKAR_LIPOPROTEIN"/>
    <property type="match status" value="1"/>
</dbReference>
<accession>A0AA96EZ23</accession>
<dbReference type="AlphaFoldDB" id="A0AA96EYV7"/>
<proteinExistence type="predicted"/>
<dbReference type="InterPro" id="IPR013211">
    <property type="entry name" value="LVIVD"/>
</dbReference>
<sequence length="414" mass="45761">MKTIKLLLITCCVALFFSCSNDDKSNGEAIFAVPILKTKAAIRSGISVVAARQTNSDGKIYVTENDLFYIAQEDGVHIFDNTNPASPTNTVFLNIEGVHDIAVKGNYLYADNYMDLLVFDISDLNNITLVRTVENVVEFYAAFPEEAEFYDYTIYPNEDEIVVGYQLETRERPSGQELIFANDATTGVFESASGGSVGTGGSYARFQINNNALYTVDSYKLNVFNITNPLTTFFDKSIYMETWFGGQLETLFKQKQYLFVGATTGMHIVDAEDEFNPFYVSSFSHATACDPVVVWENTAYITIRSGNTCGAIDDQINVIDLNNIQNPSLVSTYLTSQPKGLGVKQNALYVCTADGLKVFDATNSSSLTLQNTYQENVSDVIALDSHLIAVGPNRIVQYNYGANFTLQPINVLTF</sequence>
<reference evidence="3 4" key="1">
    <citation type="submission" date="2023-09" db="EMBL/GenBank/DDBJ databases">
        <title>Flavobacterium sp. a novel bacteria isolate from Pepper rhizosphere.</title>
        <authorList>
            <person name="Peng Y."/>
            <person name="Lee J."/>
        </authorList>
    </citation>
    <scope>NUCLEOTIDE SEQUENCE [LARGE SCALE GENOMIC DNA]</scope>
    <source>
        <strain evidence="2">PMR2A8</strain>
        <strain evidence="3 4">PMTSA4</strain>
    </source>
</reference>
<evidence type="ECO:0000313" key="3">
    <source>
        <dbReference type="EMBL" id="WNM20899.1"/>
    </source>
</evidence>
<gene>
    <name evidence="3" type="ORF">RN605_09400</name>
    <name evidence="2" type="ORF">RN608_02230</name>
</gene>
<dbReference type="RefSeq" id="WP_313324401.1">
    <property type="nucleotide sequence ID" value="NZ_CP134878.1"/>
</dbReference>
<keyword evidence="4" id="KW-1185">Reference proteome</keyword>
<dbReference type="Proteomes" id="UP001304515">
    <property type="component" value="Chromosome"/>
</dbReference>
<evidence type="ECO:0000313" key="2">
    <source>
        <dbReference type="EMBL" id="WNM19510.1"/>
    </source>
</evidence>
<dbReference type="SUPFAM" id="SSF63825">
    <property type="entry name" value="YWTD domain"/>
    <property type="match status" value="1"/>
</dbReference>
<protein>
    <recommendedName>
        <fullName evidence="5">LVIVD repeat-containing protein</fullName>
    </recommendedName>
</protein>
<feature type="chain" id="PRO_5044705196" description="LVIVD repeat-containing protein" evidence="1">
    <location>
        <begin position="22"/>
        <end position="414"/>
    </location>
</feature>
<name>A0AA96EYV7_9FLAO</name>
<keyword evidence="1" id="KW-0732">Signal</keyword>
<dbReference type="KEGG" id="fcj:RN605_09400"/>
<accession>A0AA96EYV7</accession>
<dbReference type="Pfam" id="PF08309">
    <property type="entry name" value="LVIVD"/>
    <property type="match status" value="1"/>
</dbReference>
<dbReference type="EMBL" id="CP134878">
    <property type="protein sequence ID" value="WNM19510.1"/>
    <property type="molecule type" value="Genomic_DNA"/>
</dbReference>
<feature type="signal peptide" evidence="1">
    <location>
        <begin position="1"/>
        <end position="21"/>
    </location>
</feature>
<dbReference type="EMBL" id="CP134890">
    <property type="protein sequence ID" value="WNM20899.1"/>
    <property type="molecule type" value="Genomic_DNA"/>
</dbReference>